<comment type="caution">
    <text evidence="9">The sequence shown here is derived from an EMBL/GenBank/DDBJ whole genome shotgun (WGS) entry which is preliminary data.</text>
</comment>
<keyword evidence="7" id="KW-0472">Membrane</keyword>
<proteinExistence type="inferred from homology"/>
<evidence type="ECO:0000256" key="2">
    <source>
        <dbReference type="ARBA" id="ARBA00005417"/>
    </source>
</evidence>
<dbReference type="SUPFAM" id="SSF52540">
    <property type="entry name" value="P-loop containing nucleoside triphosphate hydrolases"/>
    <property type="match status" value="2"/>
</dbReference>
<sequence length="702" mass="74890">MSGGALGSAVRDGIADRRAGAAAPDRGRPVLAVRDLVVEFATPAGALRAVDEMTYEVYGGETLGVVGESGSGKSVTVLAALGLLPRSTLDRVSGEVMLGGIDLLGLPEVEVRRRLGRDVAMIFQDAISALNPVQRVGDQIAEALRVHDRALTAGAARDRVVQLLELVGVPHPQARYDQYPHQFSGGMCQRVMIAMAIANRPKVLIADEPTTALDVSVQAQILDVLRLAREETGAGVVLITHDLGVVAETADRVAVTYAGRIVETGDVTSIFTRPQHPYTAALLRALPRLNGSGERLLPIPGQPPDLTELPPGCAFAPRCPVARGRDLCLTTRPELRADEAGAGASACHFPEEVAGLRQAQPASEGEGLRQAQPAVSRAQPTLEVREAVARFPVRTGVLTRAASWVHAVDGVSLRIPAGGTLGLVGESGCGKTTLARLVLRLVEPTGGVVLVEGEDVAAAGRAGLRRIRRRAQLVFQDPYASLNPRLSVGDNVAEPLRLQSLPQAQRRAQVRELFDRVGLRPEYVDRFPAEFSGGQRQRVAIARALASKPQLLILDEPVSALDVSVQAQVLNLLADLQRESGMAYLFVSHDLSVVRQVADEVAVMYLGKIVESGPAARVYDDPRHPYTRSLLASVPVPDPVGREDRRRVPLGGDVPSPVNPPSGCRFRTRCPLAAPRCVEEEPELRPISGGFTACHFAEEVAS</sequence>
<evidence type="ECO:0000259" key="8">
    <source>
        <dbReference type="PROSITE" id="PS50893"/>
    </source>
</evidence>
<feature type="domain" description="ABC transporter" evidence="8">
    <location>
        <begin position="393"/>
        <end position="631"/>
    </location>
</feature>
<dbReference type="Gene3D" id="3.40.50.300">
    <property type="entry name" value="P-loop containing nucleotide triphosphate hydrolases"/>
    <property type="match status" value="2"/>
</dbReference>
<dbReference type="PANTHER" id="PTHR43297">
    <property type="entry name" value="OLIGOPEPTIDE TRANSPORT ATP-BINDING PROTEIN APPD"/>
    <property type="match status" value="1"/>
</dbReference>
<comment type="similarity">
    <text evidence="2">Belongs to the ABC transporter superfamily.</text>
</comment>
<evidence type="ECO:0000256" key="3">
    <source>
        <dbReference type="ARBA" id="ARBA00022448"/>
    </source>
</evidence>
<protein>
    <submittedName>
        <fullName evidence="9">Peptide/nickel transport system ATP-binding protein</fullName>
    </submittedName>
</protein>
<dbReference type="PROSITE" id="PS50893">
    <property type="entry name" value="ABC_TRANSPORTER_2"/>
    <property type="match status" value="2"/>
</dbReference>
<evidence type="ECO:0000313" key="10">
    <source>
        <dbReference type="Proteomes" id="UP000569914"/>
    </source>
</evidence>
<dbReference type="InterPro" id="IPR003593">
    <property type="entry name" value="AAA+_ATPase"/>
</dbReference>
<dbReference type="InterPro" id="IPR027417">
    <property type="entry name" value="P-loop_NTPase"/>
</dbReference>
<dbReference type="GO" id="GO:0015833">
    <property type="term" value="P:peptide transport"/>
    <property type="evidence" value="ECO:0007669"/>
    <property type="project" value="InterPro"/>
</dbReference>
<keyword evidence="6 9" id="KW-0067">ATP-binding</keyword>
<reference evidence="9 10" key="1">
    <citation type="submission" date="2020-07" db="EMBL/GenBank/DDBJ databases">
        <title>Sequencing the genomes of 1000 actinobacteria strains.</title>
        <authorList>
            <person name="Klenk H.-P."/>
        </authorList>
    </citation>
    <scope>NUCLEOTIDE SEQUENCE [LARGE SCALE GENOMIC DNA]</scope>
    <source>
        <strain evidence="9 10">DSM 22083</strain>
    </source>
</reference>
<dbReference type="RefSeq" id="WP_218871278.1">
    <property type="nucleotide sequence ID" value="NZ_JACCBU010000001.1"/>
</dbReference>
<keyword evidence="3" id="KW-0813">Transport</keyword>
<dbReference type="GO" id="GO:0005524">
    <property type="term" value="F:ATP binding"/>
    <property type="evidence" value="ECO:0007669"/>
    <property type="project" value="UniProtKB-KW"/>
</dbReference>
<evidence type="ECO:0000256" key="6">
    <source>
        <dbReference type="ARBA" id="ARBA00022840"/>
    </source>
</evidence>
<gene>
    <name evidence="9" type="ORF">BKA15_002597</name>
</gene>
<dbReference type="NCBIfam" id="TIGR01727">
    <property type="entry name" value="oligo_HPY"/>
    <property type="match status" value="2"/>
</dbReference>
<organism evidence="9 10">
    <name type="scientific">Microlunatus parietis</name>
    <dbReference type="NCBI Taxonomy" id="682979"/>
    <lineage>
        <taxon>Bacteria</taxon>
        <taxon>Bacillati</taxon>
        <taxon>Actinomycetota</taxon>
        <taxon>Actinomycetes</taxon>
        <taxon>Propionibacteriales</taxon>
        <taxon>Propionibacteriaceae</taxon>
        <taxon>Microlunatus</taxon>
    </lineage>
</organism>
<dbReference type="AlphaFoldDB" id="A0A7Y9I6M7"/>
<evidence type="ECO:0000313" key="9">
    <source>
        <dbReference type="EMBL" id="NYE71268.1"/>
    </source>
</evidence>
<dbReference type="NCBIfam" id="NF008453">
    <property type="entry name" value="PRK11308.1"/>
    <property type="match status" value="2"/>
</dbReference>
<dbReference type="SMART" id="SM00382">
    <property type="entry name" value="AAA"/>
    <property type="match status" value="2"/>
</dbReference>
<keyword evidence="10" id="KW-1185">Reference proteome</keyword>
<evidence type="ECO:0000256" key="7">
    <source>
        <dbReference type="ARBA" id="ARBA00023136"/>
    </source>
</evidence>
<feature type="domain" description="ABC transporter" evidence="8">
    <location>
        <begin position="31"/>
        <end position="283"/>
    </location>
</feature>
<dbReference type="Pfam" id="PF00005">
    <property type="entry name" value="ABC_tran"/>
    <property type="match status" value="2"/>
</dbReference>
<dbReference type="InterPro" id="IPR003439">
    <property type="entry name" value="ABC_transporter-like_ATP-bd"/>
</dbReference>
<dbReference type="InterPro" id="IPR017871">
    <property type="entry name" value="ABC_transporter-like_CS"/>
</dbReference>
<comment type="subcellular location">
    <subcellularLocation>
        <location evidence="1">Cell membrane</location>
        <topology evidence="1">Peripheral membrane protein</topology>
    </subcellularLocation>
</comment>
<evidence type="ECO:0000256" key="4">
    <source>
        <dbReference type="ARBA" id="ARBA00022475"/>
    </source>
</evidence>
<accession>A0A7Y9I6M7</accession>
<name>A0A7Y9I6M7_9ACTN</name>
<dbReference type="FunFam" id="3.40.50.300:FF:000016">
    <property type="entry name" value="Oligopeptide ABC transporter ATP-binding component"/>
    <property type="match status" value="2"/>
</dbReference>
<dbReference type="EMBL" id="JACCBU010000001">
    <property type="protein sequence ID" value="NYE71268.1"/>
    <property type="molecule type" value="Genomic_DNA"/>
</dbReference>
<evidence type="ECO:0000256" key="5">
    <source>
        <dbReference type="ARBA" id="ARBA00022741"/>
    </source>
</evidence>
<dbReference type="NCBIfam" id="NF007739">
    <property type="entry name" value="PRK10419.1"/>
    <property type="match status" value="2"/>
</dbReference>
<keyword evidence="5" id="KW-0547">Nucleotide-binding</keyword>
<dbReference type="InterPro" id="IPR013563">
    <property type="entry name" value="Oligopep_ABC_C"/>
</dbReference>
<dbReference type="GO" id="GO:0005886">
    <property type="term" value="C:plasma membrane"/>
    <property type="evidence" value="ECO:0007669"/>
    <property type="project" value="UniProtKB-SubCell"/>
</dbReference>
<dbReference type="GO" id="GO:0016887">
    <property type="term" value="F:ATP hydrolysis activity"/>
    <property type="evidence" value="ECO:0007669"/>
    <property type="project" value="InterPro"/>
</dbReference>
<dbReference type="Proteomes" id="UP000569914">
    <property type="component" value="Unassembled WGS sequence"/>
</dbReference>
<dbReference type="CDD" id="cd03257">
    <property type="entry name" value="ABC_NikE_OppD_transporters"/>
    <property type="match status" value="2"/>
</dbReference>
<dbReference type="Pfam" id="PF08352">
    <property type="entry name" value="oligo_HPY"/>
    <property type="match status" value="2"/>
</dbReference>
<keyword evidence="4" id="KW-1003">Cell membrane</keyword>
<dbReference type="InterPro" id="IPR050388">
    <property type="entry name" value="ABC_Ni/Peptide_Import"/>
</dbReference>
<evidence type="ECO:0000256" key="1">
    <source>
        <dbReference type="ARBA" id="ARBA00004202"/>
    </source>
</evidence>
<dbReference type="PROSITE" id="PS00211">
    <property type="entry name" value="ABC_TRANSPORTER_1"/>
    <property type="match status" value="2"/>
</dbReference>
<dbReference type="PANTHER" id="PTHR43297:SF2">
    <property type="entry name" value="DIPEPTIDE TRANSPORT ATP-BINDING PROTEIN DPPD"/>
    <property type="match status" value="1"/>
</dbReference>